<gene>
    <name evidence="4" type="ORF">KEC56_11925</name>
</gene>
<keyword evidence="5" id="KW-1185">Reference proteome</keyword>
<dbReference type="AlphaFoldDB" id="A0A9X1LR11"/>
<dbReference type="PROSITE" id="PS51186">
    <property type="entry name" value="GNAT"/>
    <property type="match status" value="1"/>
</dbReference>
<dbReference type="Proteomes" id="UP001139289">
    <property type="component" value="Unassembled WGS sequence"/>
</dbReference>
<dbReference type="PANTHER" id="PTHR43877">
    <property type="entry name" value="AMINOALKYLPHOSPHONATE N-ACETYLTRANSFERASE-RELATED-RELATED"/>
    <property type="match status" value="1"/>
</dbReference>
<dbReference type="SUPFAM" id="SSF55729">
    <property type="entry name" value="Acyl-CoA N-acyltransferases (Nat)"/>
    <property type="match status" value="2"/>
</dbReference>
<sequence>MMLELTQVDPFDTTAVDLWWDIYAAAERADRGADSAVWTRNESRHELQQRSRAVDRRAYLARSGGEVVGSARLALPLRDNVRTASLGVHVAPELRRRGTGSAVLTALESAAREAGRSIVTSTASWPVSAGDDGEGIPGREFARRHGYALALGDVQSRLRLPLDAELLDDVGAAAAARSGGYALRSWIGNVPADVLRGWAELDAAVDTEAPTGDLDIEPASVDVAEIRSNETLIAQQNRRSFGTVALDDTGRVVAYTQLVVSGDDGNAYQWGTLVRREARGHRLGTAVKVANLRMLQQHAPTVRSVYTYNAGVNEHMLAINRTFGFAPSEHMGEFQKHL</sequence>
<keyword evidence="2" id="KW-0012">Acyltransferase</keyword>
<proteinExistence type="predicted"/>
<dbReference type="CDD" id="cd04301">
    <property type="entry name" value="NAT_SF"/>
    <property type="match status" value="1"/>
</dbReference>
<dbReference type="PANTHER" id="PTHR43877:SF1">
    <property type="entry name" value="ACETYLTRANSFERASE"/>
    <property type="match status" value="1"/>
</dbReference>
<keyword evidence="1" id="KW-0808">Transferase</keyword>
<evidence type="ECO:0000313" key="4">
    <source>
        <dbReference type="EMBL" id="MCC2030212.1"/>
    </source>
</evidence>
<protein>
    <submittedName>
        <fullName evidence="4">GNAT family N-acetyltransferase</fullName>
    </submittedName>
</protein>
<feature type="domain" description="N-acetyltransferase" evidence="3">
    <location>
        <begin position="6"/>
        <end position="163"/>
    </location>
</feature>
<reference evidence="4" key="1">
    <citation type="submission" date="2021-04" db="EMBL/GenBank/DDBJ databases">
        <title>Microbacterium tenobrionis sp. nov. and Microbacterium allomyrinae sp. nov., isolated from larvae of Tenobrio molitor and Allomyrina dichotoma, respectively.</title>
        <authorList>
            <person name="Lee S.D."/>
        </authorList>
    </citation>
    <scope>NUCLEOTIDE SEQUENCE</scope>
    <source>
        <strain evidence="4">YMB-B2</strain>
    </source>
</reference>
<dbReference type="InterPro" id="IPR050832">
    <property type="entry name" value="Bact_Acetyltransf"/>
</dbReference>
<dbReference type="InterPro" id="IPR000182">
    <property type="entry name" value="GNAT_dom"/>
</dbReference>
<evidence type="ECO:0000259" key="3">
    <source>
        <dbReference type="PROSITE" id="PS51186"/>
    </source>
</evidence>
<name>A0A9X1LR11_9MICO</name>
<dbReference type="Pfam" id="PF00583">
    <property type="entry name" value="Acetyltransf_1"/>
    <property type="match status" value="1"/>
</dbReference>
<dbReference type="EMBL" id="JAGTTM010000005">
    <property type="protein sequence ID" value="MCC2030212.1"/>
    <property type="molecule type" value="Genomic_DNA"/>
</dbReference>
<dbReference type="GO" id="GO:0016747">
    <property type="term" value="F:acyltransferase activity, transferring groups other than amino-acyl groups"/>
    <property type="evidence" value="ECO:0007669"/>
    <property type="project" value="InterPro"/>
</dbReference>
<evidence type="ECO:0000256" key="1">
    <source>
        <dbReference type="ARBA" id="ARBA00022679"/>
    </source>
</evidence>
<evidence type="ECO:0000256" key="2">
    <source>
        <dbReference type="ARBA" id="ARBA00023315"/>
    </source>
</evidence>
<dbReference type="InterPro" id="IPR016181">
    <property type="entry name" value="Acyl_CoA_acyltransferase"/>
</dbReference>
<organism evidence="4 5">
    <name type="scientific">Microbacterium tenebrionis</name>
    <dbReference type="NCBI Taxonomy" id="2830665"/>
    <lineage>
        <taxon>Bacteria</taxon>
        <taxon>Bacillati</taxon>
        <taxon>Actinomycetota</taxon>
        <taxon>Actinomycetes</taxon>
        <taxon>Micrococcales</taxon>
        <taxon>Microbacteriaceae</taxon>
        <taxon>Microbacterium</taxon>
    </lineage>
</organism>
<comment type="caution">
    <text evidence="4">The sequence shown here is derived from an EMBL/GenBank/DDBJ whole genome shotgun (WGS) entry which is preliminary data.</text>
</comment>
<dbReference type="Gene3D" id="3.40.630.30">
    <property type="match status" value="1"/>
</dbReference>
<accession>A0A9X1LR11</accession>
<evidence type="ECO:0000313" key="5">
    <source>
        <dbReference type="Proteomes" id="UP001139289"/>
    </source>
</evidence>